<dbReference type="Proteomes" id="UP000292957">
    <property type="component" value="Unassembled WGS sequence"/>
</dbReference>
<accession>A0A4Q9QAC4</accession>
<dbReference type="EMBL" id="ML143412">
    <property type="protein sequence ID" value="TBU29568.1"/>
    <property type="molecule type" value="Genomic_DNA"/>
</dbReference>
<sequence>MSDGGTDIAVYALYAASPDELKAISTACMKTSAKPAYGGNTSQYMVPAPQPQHPTVDAVVEYHRALDKAGKWDPNYFAIAETPEWREKGILAVTLSKYDFEDTGDDREDDARARGYDTHRFKPSAIGIMFINLQIANMDWVEHKDWDDVQAGAPSSDDEEDDGEGDVDDE</sequence>
<dbReference type="OrthoDB" id="2751864at2759"/>
<feature type="region of interest" description="Disordered" evidence="1">
    <location>
        <begin position="146"/>
        <end position="170"/>
    </location>
</feature>
<name>A0A4Q9QAC4_9APHY</name>
<keyword evidence="4" id="KW-1185">Reference proteome</keyword>
<gene>
    <name evidence="3" type="ORF">BD310DRAFT_914824</name>
    <name evidence="2" type="ORF">BD311DRAFT_756382</name>
</gene>
<evidence type="ECO:0000313" key="3">
    <source>
        <dbReference type="EMBL" id="TBU64539.1"/>
    </source>
</evidence>
<evidence type="ECO:0000313" key="4">
    <source>
        <dbReference type="Proteomes" id="UP000292082"/>
    </source>
</evidence>
<protein>
    <submittedName>
        <fullName evidence="3">Uncharacterized protein</fullName>
    </submittedName>
</protein>
<dbReference type="EMBL" id="ML145086">
    <property type="protein sequence ID" value="TBU64539.1"/>
    <property type="molecule type" value="Genomic_DNA"/>
</dbReference>
<evidence type="ECO:0000313" key="2">
    <source>
        <dbReference type="EMBL" id="TBU29568.1"/>
    </source>
</evidence>
<dbReference type="Proteomes" id="UP000292082">
    <property type="component" value="Unassembled WGS sequence"/>
</dbReference>
<proteinExistence type="predicted"/>
<feature type="compositionally biased region" description="Acidic residues" evidence="1">
    <location>
        <begin position="156"/>
        <end position="170"/>
    </location>
</feature>
<dbReference type="OMA" id="WPTAFIV"/>
<dbReference type="AlphaFoldDB" id="A0A4Q9QAC4"/>
<organism evidence="3 4">
    <name type="scientific">Dichomitus squalens</name>
    <dbReference type="NCBI Taxonomy" id="114155"/>
    <lineage>
        <taxon>Eukaryota</taxon>
        <taxon>Fungi</taxon>
        <taxon>Dikarya</taxon>
        <taxon>Basidiomycota</taxon>
        <taxon>Agaricomycotina</taxon>
        <taxon>Agaricomycetes</taxon>
        <taxon>Polyporales</taxon>
        <taxon>Polyporaceae</taxon>
        <taxon>Dichomitus</taxon>
    </lineage>
</organism>
<evidence type="ECO:0000256" key="1">
    <source>
        <dbReference type="SAM" id="MobiDB-lite"/>
    </source>
</evidence>
<reference evidence="3 4" key="1">
    <citation type="submission" date="2019-01" db="EMBL/GenBank/DDBJ databases">
        <title>Draft genome sequences of three monokaryotic isolates of the white-rot basidiomycete fungus Dichomitus squalens.</title>
        <authorList>
            <consortium name="DOE Joint Genome Institute"/>
            <person name="Lopez S.C."/>
            <person name="Andreopoulos B."/>
            <person name="Pangilinan J."/>
            <person name="Lipzen A."/>
            <person name="Riley R."/>
            <person name="Ahrendt S."/>
            <person name="Ng V."/>
            <person name="Barry K."/>
            <person name="Daum C."/>
            <person name="Grigoriev I.V."/>
            <person name="Hilden K.S."/>
            <person name="Makela M.R."/>
            <person name="de Vries R.P."/>
        </authorList>
    </citation>
    <scope>NUCLEOTIDE SEQUENCE [LARGE SCALE GENOMIC DNA]</scope>
    <source>
        <strain evidence="3 4">CBS 464.89</strain>
        <strain evidence="2">OM18370.1</strain>
    </source>
</reference>